<dbReference type="PANTHER" id="PTHR30203">
    <property type="entry name" value="OUTER MEMBRANE CATION EFFLUX PROTEIN"/>
    <property type="match status" value="1"/>
</dbReference>
<evidence type="ECO:0000256" key="4">
    <source>
        <dbReference type="ARBA" id="ARBA00023136"/>
    </source>
</evidence>
<keyword evidence="5 8" id="KW-0564">Palmitate</keyword>
<evidence type="ECO:0000313" key="9">
    <source>
        <dbReference type="EMBL" id="NWB95607.1"/>
    </source>
</evidence>
<evidence type="ECO:0000256" key="8">
    <source>
        <dbReference type="RuleBase" id="RU362097"/>
    </source>
</evidence>
<reference evidence="9 10" key="1">
    <citation type="submission" date="2020-04" db="EMBL/GenBank/DDBJ databases">
        <title>Molecular characterization of pseudomonads from Agaricus bisporus reveal novel blotch 2 pathogens in Western Europe.</title>
        <authorList>
            <person name="Taparia T."/>
            <person name="Krijger M."/>
            <person name="Haynes E."/>
            <person name="Elpinstone J.G."/>
            <person name="Noble R."/>
            <person name="Van Der Wolf J."/>
        </authorList>
    </citation>
    <scope>NUCLEOTIDE SEQUENCE [LARGE SCALE GENOMIC DNA]</scope>
    <source>
        <strain evidence="9 10">H7001</strain>
    </source>
</reference>
<organism evidence="9 10">
    <name type="scientific">Pseudomonas gingeri</name>
    <dbReference type="NCBI Taxonomy" id="117681"/>
    <lineage>
        <taxon>Bacteria</taxon>
        <taxon>Pseudomonadati</taxon>
        <taxon>Pseudomonadota</taxon>
        <taxon>Gammaproteobacteria</taxon>
        <taxon>Pseudomonadales</taxon>
        <taxon>Pseudomonadaceae</taxon>
        <taxon>Pseudomonas</taxon>
    </lineage>
</organism>
<dbReference type="AlphaFoldDB" id="A0A7Y7XBB5"/>
<sequence length="481" mass="52284">MNRRLLWVWMVALGLNGCTLGPDFQPPQAKLGSQWSIAQSPAGHSRPLAATLEIRWWDSFADPQLSALVRQVQASNLDLQLAASRLEQSRAARLSIAADRLPSVVASTDYSRSRSSQNGLADPSNLNGKSAYNLWDAGLAVSWEADLWGRVKRSVEAADANVQVAEEDRRGVLIAVMAETARDYIQLRAAQSEQAVTRQNLEIARHTQALTALQRSEGVASELEVSQATAQVATIEAQLPLLQQREARLINALGRLMDLEPRALEARLSVAASIPAPPAEVPVGLPSELARRRPDIRRAEADLHAATAAIGMAQADFYPRITLSGSLGFQSLQLSDLGSWGSRAFAVGPSLSVPLFEGGRLQGQLQLRESRQQEAALRFQKTVLDAWHEVDDAMTAYQAGQRRRDSLQQAVEQSRRALVSVRQQYAQGTVDFLNVLTVQAALLANEEALVDSTAAVSLSLVGLYSALGGGWQQVLPEQAQR</sequence>
<dbReference type="GO" id="GO:0015562">
    <property type="term" value="F:efflux transmembrane transporter activity"/>
    <property type="evidence" value="ECO:0007669"/>
    <property type="project" value="InterPro"/>
</dbReference>
<dbReference type="EMBL" id="JACAQB010000004">
    <property type="protein sequence ID" value="NWB95607.1"/>
    <property type="molecule type" value="Genomic_DNA"/>
</dbReference>
<evidence type="ECO:0000256" key="6">
    <source>
        <dbReference type="ARBA" id="ARBA00023237"/>
    </source>
</evidence>
<dbReference type="Pfam" id="PF02321">
    <property type="entry name" value="OEP"/>
    <property type="match status" value="2"/>
</dbReference>
<dbReference type="InterPro" id="IPR010131">
    <property type="entry name" value="MdtP/NodT-like"/>
</dbReference>
<evidence type="ECO:0000256" key="7">
    <source>
        <dbReference type="ARBA" id="ARBA00023288"/>
    </source>
</evidence>
<comment type="caution">
    <text evidence="9">The sequence shown here is derived from an EMBL/GenBank/DDBJ whole genome shotgun (WGS) entry which is preliminary data.</text>
</comment>
<evidence type="ECO:0000256" key="1">
    <source>
        <dbReference type="ARBA" id="ARBA00007613"/>
    </source>
</evidence>
<gene>
    <name evidence="9" type="ORF">HX882_06860</name>
</gene>
<dbReference type="Proteomes" id="UP000539985">
    <property type="component" value="Unassembled WGS sequence"/>
</dbReference>
<dbReference type="InterPro" id="IPR003423">
    <property type="entry name" value="OMP_efflux"/>
</dbReference>
<keyword evidence="4 8" id="KW-0472">Membrane</keyword>
<comment type="similarity">
    <text evidence="1 8">Belongs to the outer membrane factor (OMF) (TC 1.B.17) family.</text>
</comment>
<evidence type="ECO:0000256" key="5">
    <source>
        <dbReference type="ARBA" id="ARBA00023139"/>
    </source>
</evidence>
<evidence type="ECO:0000313" key="10">
    <source>
        <dbReference type="Proteomes" id="UP000539985"/>
    </source>
</evidence>
<name>A0A7Y7XBB5_9PSED</name>
<keyword evidence="3 8" id="KW-0812">Transmembrane</keyword>
<keyword evidence="6" id="KW-0998">Cell outer membrane</keyword>
<evidence type="ECO:0000256" key="2">
    <source>
        <dbReference type="ARBA" id="ARBA00022452"/>
    </source>
</evidence>
<dbReference type="RefSeq" id="WP_177100785.1">
    <property type="nucleotide sequence ID" value="NZ_JACAQB010000004.1"/>
</dbReference>
<dbReference type="PANTHER" id="PTHR30203:SF25">
    <property type="entry name" value="OUTER MEMBRANE PROTEIN-RELATED"/>
    <property type="match status" value="1"/>
</dbReference>
<dbReference type="GO" id="GO:0009279">
    <property type="term" value="C:cell outer membrane"/>
    <property type="evidence" value="ECO:0007669"/>
    <property type="project" value="UniProtKB-SubCell"/>
</dbReference>
<accession>A0A7Y7XBB5</accession>
<keyword evidence="2 8" id="KW-1134">Transmembrane beta strand</keyword>
<protein>
    <submittedName>
        <fullName evidence="9">Efflux transporter outer membrane subunit</fullName>
    </submittedName>
</protein>
<comment type="subcellular location">
    <subcellularLocation>
        <location evidence="8">Cell outer membrane</location>
        <topology evidence="8">Lipid-anchor</topology>
    </subcellularLocation>
</comment>
<proteinExistence type="inferred from homology"/>
<keyword evidence="7 8" id="KW-0449">Lipoprotein</keyword>
<evidence type="ECO:0000256" key="3">
    <source>
        <dbReference type="ARBA" id="ARBA00022692"/>
    </source>
</evidence>
<dbReference type="SUPFAM" id="SSF56954">
    <property type="entry name" value="Outer membrane efflux proteins (OEP)"/>
    <property type="match status" value="1"/>
</dbReference>
<dbReference type="Gene3D" id="1.20.1600.10">
    <property type="entry name" value="Outer membrane efflux proteins (OEP)"/>
    <property type="match status" value="1"/>
</dbReference>
<dbReference type="NCBIfam" id="TIGR01845">
    <property type="entry name" value="outer_NodT"/>
    <property type="match status" value="1"/>
</dbReference>
<dbReference type="Gene3D" id="2.20.200.10">
    <property type="entry name" value="Outer membrane efflux proteins (OEP)"/>
    <property type="match status" value="1"/>
</dbReference>